<evidence type="ECO:0000256" key="6">
    <source>
        <dbReference type="ARBA" id="ARBA00022827"/>
    </source>
</evidence>
<evidence type="ECO:0000256" key="1">
    <source>
        <dbReference type="ARBA" id="ARBA00001917"/>
    </source>
</evidence>
<dbReference type="PRINTS" id="PR00369">
    <property type="entry name" value="FLAVODOXIN"/>
</dbReference>
<dbReference type="InterPro" id="IPR023173">
    <property type="entry name" value="NADPH_Cyt_P450_Rdtase_alpha"/>
</dbReference>
<dbReference type="GO" id="GO:0050660">
    <property type="term" value="F:flavin adenine dinucleotide binding"/>
    <property type="evidence" value="ECO:0007669"/>
    <property type="project" value="TreeGrafter"/>
</dbReference>
<dbReference type="PANTHER" id="PTHR19384">
    <property type="entry name" value="NITRIC OXIDE SYNTHASE-RELATED"/>
    <property type="match status" value="1"/>
</dbReference>
<dbReference type="Gene3D" id="3.40.50.80">
    <property type="entry name" value="Nucleotide-binding domain of ferredoxin-NADP reductase (FNR) module"/>
    <property type="match status" value="1"/>
</dbReference>
<keyword evidence="14" id="KW-1185">Reference proteome</keyword>
<dbReference type="Pfam" id="PF00258">
    <property type="entry name" value="Flavodoxin_1"/>
    <property type="match status" value="1"/>
</dbReference>
<evidence type="ECO:0000313" key="13">
    <source>
        <dbReference type="EMBL" id="RNI31497.1"/>
    </source>
</evidence>
<evidence type="ECO:0000313" key="14">
    <source>
        <dbReference type="Proteomes" id="UP000272117"/>
    </source>
</evidence>
<evidence type="ECO:0000256" key="3">
    <source>
        <dbReference type="ARBA" id="ARBA00012604"/>
    </source>
</evidence>
<dbReference type="Pfam" id="PF00175">
    <property type="entry name" value="NAD_binding_1"/>
    <property type="match status" value="1"/>
</dbReference>
<dbReference type="OrthoDB" id="9789468at2"/>
<evidence type="ECO:0000259" key="12">
    <source>
        <dbReference type="PROSITE" id="PS51384"/>
    </source>
</evidence>
<reference evidence="13 14" key="1">
    <citation type="submission" date="2018-11" db="EMBL/GenBank/DDBJ databases">
        <title>Rufibacter latericius sp. nov., isolated from water in Baiyang Lake.</title>
        <authorList>
            <person name="Yang Y."/>
        </authorList>
    </citation>
    <scope>NUCLEOTIDE SEQUENCE [LARGE SCALE GENOMIC DNA]</scope>
    <source>
        <strain evidence="13 14">R-22-1c-1</strain>
    </source>
</reference>
<dbReference type="GO" id="GO:0019344">
    <property type="term" value="P:cysteine biosynthetic process"/>
    <property type="evidence" value="ECO:0007669"/>
    <property type="project" value="UniProtKB-KW"/>
</dbReference>
<comment type="catalytic activity">
    <reaction evidence="10">
        <text>hydrogen sulfide + 3 NADP(+) + 3 H2O = sulfite + 3 NADPH + 4 H(+)</text>
        <dbReference type="Rhea" id="RHEA:13801"/>
        <dbReference type="ChEBI" id="CHEBI:15377"/>
        <dbReference type="ChEBI" id="CHEBI:15378"/>
        <dbReference type="ChEBI" id="CHEBI:17359"/>
        <dbReference type="ChEBI" id="CHEBI:29919"/>
        <dbReference type="ChEBI" id="CHEBI:57783"/>
        <dbReference type="ChEBI" id="CHEBI:58349"/>
        <dbReference type="EC" id="1.8.1.2"/>
    </reaction>
</comment>
<dbReference type="InterPro" id="IPR001433">
    <property type="entry name" value="OxRdtase_FAD/NAD-bd"/>
</dbReference>
<dbReference type="Gene3D" id="3.40.50.360">
    <property type="match status" value="1"/>
</dbReference>
<comment type="cofactor">
    <cofactor evidence="1">
        <name>FMN</name>
        <dbReference type="ChEBI" id="CHEBI:58210"/>
    </cofactor>
</comment>
<dbReference type="SUPFAM" id="SSF63380">
    <property type="entry name" value="Riboflavin synthase domain-like"/>
    <property type="match status" value="1"/>
</dbReference>
<dbReference type="Gene3D" id="2.40.30.10">
    <property type="entry name" value="Translation factors"/>
    <property type="match status" value="1"/>
</dbReference>
<dbReference type="PANTHER" id="PTHR19384:SF128">
    <property type="entry name" value="NADPH OXIDOREDUCTASE A"/>
    <property type="match status" value="1"/>
</dbReference>
<dbReference type="PRINTS" id="PR00371">
    <property type="entry name" value="FPNCR"/>
</dbReference>
<dbReference type="InterPro" id="IPR029039">
    <property type="entry name" value="Flavoprotein-like_sf"/>
</dbReference>
<dbReference type="Proteomes" id="UP000272117">
    <property type="component" value="Unassembled WGS sequence"/>
</dbReference>
<dbReference type="RefSeq" id="WP_123125396.1">
    <property type="nucleotide sequence ID" value="NZ_RJJD01000001.1"/>
</dbReference>
<comment type="caution">
    <text evidence="13">The sequence shown here is derived from an EMBL/GenBank/DDBJ whole genome shotgun (WGS) entry which is preliminary data.</text>
</comment>
<dbReference type="InterPro" id="IPR001709">
    <property type="entry name" value="Flavoprot_Pyr_Nucl_cyt_Rdtase"/>
</dbReference>
<dbReference type="InterPro" id="IPR017927">
    <property type="entry name" value="FAD-bd_FR_type"/>
</dbReference>
<evidence type="ECO:0000259" key="11">
    <source>
        <dbReference type="PROSITE" id="PS50902"/>
    </source>
</evidence>
<keyword evidence="6" id="KW-0274">FAD</keyword>
<keyword evidence="9" id="KW-0028">Amino-acid biosynthesis</keyword>
<dbReference type="InterPro" id="IPR001094">
    <property type="entry name" value="Flavdoxin-like"/>
</dbReference>
<dbReference type="PROSITE" id="PS50902">
    <property type="entry name" value="FLAVODOXIN_LIKE"/>
    <property type="match status" value="1"/>
</dbReference>
<evidence type="ECO:0000256" key="2">
    <source>
        <dbReference type="ARBA" id="ARBA00001974"/>
    </source>
</evidence>
<proteinExistence type="predicted"/>
<dbReference type="PROSITE" id="PS51384">
    <property type="entry name" value="FAD_FR"/>
    <property type="match status" value="1"/>
</dbReference>
<comment type="cofactor">
    <cofactor evidence="2">
        <name>FAD</name>
        <dbReference type="ChEBI" id="CHEBI:57692"/>
    </cofactor>
</comment>
<protein>
    <recommendedName>
        <fullName evidence="3">assimilatory sulfite reductase (NADPH)</fullName>
        <ecNumber evidence="3">1.8.1.2</ecNumber>
    </recommendedName>
</protein>
<dbReference type="InterPro" id="IPR008254">
    <property type="entry name" value="Flavodoxin/NO_synth"/>
</dbReference>
<dbReference type="EC" id="1.8.1.2" evidence="3"/>
<keyword evidence="8" id="KW-0560">Oxidoreductase</keyword>
<evidence type="ECO:0000256" key="5">
    <source>
        <dbReference type="ARBA" id="ARBA00022643"/>
    </source>
</evidence>
<dbReference type="SUPFAM" id="SSF52218">
    <property type="entry name" value="Flavoproteins"/>
    <property type="match status" value="1"/>
</dbReference>
<keyword evidence="7" id="KW-0521">NADP</keyword>
<dbReference type="SUPFAM" id="SSF52343">
    <property type="entry name" value="Ferredoxin reductase-like, C-terminal NADP-linked domain"/>
    <property type="match status" value="1"/>
</dbReference>
<keyword evidence="5" id="KW-0288">FMN</keyword>
<accession>A0A3M9N2E1</accession>
<dbReference type="EMBL" id="RJJD01000001">
    <property type="protein sequence ID" value="RNI31497.1"/>
    <property type="molecule type" value="Genomic_DNA"/>
</dbReference>
<dbReference type="Gene3D" id="1.20.990.10">
    <property type="entry name" value="NADPH-cytochrome p450 Reductase, Chain A, domain 3"/>
    <property type="match status" value="1"/>
</dbReference>
<feature type="domain" description="Flavodoxin-like" evidence="11">
    <location>
        <begin position="60"/>
        <end position="197"/>
    </location>
</feature>
<evidence type="ECO:0000256" key="8">
    <source>
        <dbReference type="ARBA" id="ARBA00023002"/>
    </source>
</evidence>
<keyword evidence="9" id="KW-0198">Cysteine biosynthesis</keyword>
<dbReference type="FunFam" id="3.40.50.80:FF:000001">
    <property type="entry name" value="NADPH--cytochrome P450 reductase 1"/>
    <property type="match status" value="1"/>
</dbReference>
<gene>
    <name evidence="13" type="ORF">EFB08_02970</name>
</gene>
<evidence type="ECO:0000256" key="9">
    <source>
        <dbReference type="ARBA" id="ARBA00023192"/>
    </source>
</evidence>
<sequence length="572" mass="63178">MLAEAKLKTFLELVQQSSKDELIWMSGFLAGVTSSQGATSSAPAAGAVTAEAPKASVGKITIAYGTETGNSKRVANDFASKAKKSGINAKVVSLDQYRLNDLEKEEYFLTVISTQGEGDPPAGAQKFYDYVHQTDKKLPKLKYSVLALGDTAYPLFCKAGEDVDTQLQRLGGSPLVPIQKCDVDYEDEANAWFQSVLETLNQSSAPASAPAAAPTPAKKAGKKIYNGTILTNIILNDVGSNKLTHHIEIEAEDLAYEPGDALGVVPKNRPFTIEAILKVTGISPDEKVNHRNSESTVRELLHDKLNITFLPERVVKKYAEVVEQDIPATRIDLLDLLRIYPVKDTEQFKDVLQILEPIAPRLYSISSSLEAHSGEIHVTVARDEFRINEELLCGHCSDYLSEQKGGQPLEFYIHKNNQFKLPAADKDVIMIGPGTGVAPFRSFLAERDATGADGRNWLFFGDQHFATDFLYQTEIQNWYETGTLTKFNGAFSRDQKEKIYVQHKMLENATDFYEWLTSGAYVYVCGAKEPMSVDVENTLLQIIGLGAGSSPEEAAVYLEQMKEEGRYLKDVY</sequence>
<dbReference type="GO" id="GO:0010181">
    <property type="term" value="F:FMN binding"/>
    <property type="evidence" value="ECO:0007669"/>
    <property type="project" value="InterPro"/>
</dbReference>
<name>A0A3M9N2E1_9BACT</name>
<dbReference type="GO" id="GO:0005829">
    <property type="term" value="C:cytosol"/>
    <property type="evidence" value="ECO:0007669"/>
    <property type="project" value="TreeGrafter"/>
</dbReference>
<evidence type="ECO:0000256" key="10">
    <source>
        <dbReference type="ARBA" id="ARBA00052219"/>
    </source>
</evidence>
<feature type="domain" description="FAD-binding FR-type" evidence="12">
    <location>
        <begin position="222"/>
        <end position="422"/>
    </location>
</feature>
<dbReference type="InterPro" id="IPR039261">
    <property type="entry name" value="FNR_nucleotide-bd"/>
</dbReference>
<keyword evidence="4" id="KW-0285">Flavoprotein</keyword>
<organism evidence="13 14">
    <name type="scientific">Rufibacter latericius</name>
    <dbReference type="NCBI Taxonomy" id="2487040"/>
    <lineage>
        <taxon>Bacteria</taxon>
        <taxon>Pseudomonadati</taxon>
        <taxon>Bacteroidota</taxon>
        <taxon>Cytophagia</taxon>
        <taxon>Cytophagales</taxon>
        <taxon>Hymenobacteraceae</taxon>
        <taxon>Rufibacter</taxon>
    </lineage>
</organism>
<dbReference type="AlphaFoldDB" id="A0A3M9N2E1"/>
<dbReference type="InterPro" id="IPR017938">
    <property type="entry name" value="Riboflavin_synthase-like_b-brl"/>
</dbReference>
<evidence type="ECO:0000256" key="4">
    <source>
        <dbReference type="ARBA" id="ARBA00022630"/>
    </source>
</evidence>
<evidence type="ECO:0000256" key="7">
    <source>
        <dbReference type="ARBA" id="ARBA00022857"/>
    </source>
</evidence>
<dbReference type="GO" id="GO:0004783">
    <property type="term" value="F:sulfite reductase (NADPH) activity"/>
    <property type="evidence" value="ECO:0007669"/>
    <property type="project" value="UniProtKB-EC"/>
</dbReference>